<evidence type="ECO:0000313" key="2">
    <source>
        <dbReference type="EMBL" id="ECB3077165.1"/>
    </source>
</evidence>
<organism evidence="2">
    <name type="scientific">Salmonella enterica subsp. enterica serovar Heidelberg</name>
    <dbReference type="NCBI Taxonomy" id="611"/>
    <lineage>
        <taxon>Bacteria</taxon>
        <taxon>Pseudomonadati</taxon>
        <taxon>Pseudomonadota</taxon>
        <taxon>Gammaproteobacteria</taxon>
        <taxon>Enterobacterales</taxon>
        <taxon>Enterobacteriaceae</taxon>
        <taxon>Salmonella</taxon>
    </lineage>
</organism>
<proteinExistence type="predicted"/>
<dbReference type="AlphaFoldDB" id="A0A5I4Q113"/>
<reference evidence="2" key="1">
    <citation type="submission" date="2019-02" db="EMBL/GenBank/DDBJ databases">
        <authorList>
            <person name="Ashton P.M."/>
            <person name="Dallman T."/>
            <person name="Nair S."/>
            <person name="De Pinna E."/>
            <person name="Peters T."/>
            <person name="Grant K."/>
        </authorList>
    </citation>
    <scope>NUCLEOTIDE SEQUENCE</scope>
    <source>
        <strain evidence="1">658614</strain>
        <strain evidence="2">676386</strain>
    </source>
</reference>
<dbReference type="EMBL" id="AAHXDU010000001">
    <property type="protein sequence ID" value="ECB3077165.1"/>
    <property type="molecule type" value="Genomic_DNA"/>
</dbReference>
<evidence type="ECO:0000313" key="1">
    <source>
        <dbReference type="EMBL" id="ECA5972054.1"/>
    </source>
</evidence>
<comment type="caution">
    <text evidence="2">The sequence shown here is derived from an EMBL/GenBank/DDBJ whole genome shotgun (WGS) entry which is preliminary data.</text>
</comment>
<accession>A0A5I4Q113</accession>
<name>A0A5I4Q113_SALET</name>
<protein>
    <submittedName>
        <fullName evidence="2">Uncharacterized protein</fullName>
    </submittedName>
</protein>
<dbReference type="EMBL" id="AAHUWF010000054">
    <property type="protein sequence ID" value="ECA5972054.1"/>
    <property type="molecule type" value="Genomic_DNA"/>
</dbReference>
<gene>
    <name evidence="1" type="ORF">EMN89_21925</name>
    <name evidence="2" type="ORF">EWB82_02100</name>
</gene>
<sequence>MAASWWMPVAQLRVMRALEKGYGLRRDVETDTYWWEVGGKCTPQGRALRNKGFITTEARFDGRLADDVRITPTGKNELNYNRHREID</sequence>